<reference evidence="4" key="1">
    <citation type="submission" date="2017-01" db="EMBL/GenBank/DDBJ databases">
        <authorList>
            <person name="Varghese N."/>
            <person name="Submissions S."/>
        </authorList>
    </citation>
    <scope>NUCLEOTIDE SEQUENCE [LARGE SCALE GENOMIC DNA]</scope>
    <source>
        <strain evidence="4">DSM 15366</strain>
    </source>
</reference>
<name>A0A1N6UE67_9FLAO</name>
<dbReference type="Gene3D" id="3.40.50.720">
    <property type="entry name" value="NAD(P)-binding Rossmann-like Domain"/>
    <property type="match status" value="1"/>
</dbReference>
<keyword evidence="4" id="KW-1185">Reference proteome</keyword>
<dbReference type="AlphaFoldDB" id="A0A1N6UE67"/>
<comment type="subcellular location">
    <subcellularLocation>
        <location evidence="1">Membrane</location>
    </subcellularLocation>
</comment>
<dbReference type="Proteomes" id="UP000186953">
    <property type="component" value="Unassembled WGS sequence"/>
</dbReference>
<evidence type="ECO:0000256" key="1">
    <source>
        <dbReference type="ARBA" id="ARBA00004370"/>
    </source>
</evidence>
<dbReference type="EMBL" id="FTMA01000002">
    <property type="protein sequence ID" value="SIQ63890.1"/>
    <property type="molecule type" value="Genomic_DNA"/>
</dbReference>
<accession>A0A1N6UE67</accession>
<proteinExistence type="predicted"/>
<dbReference type="InterPro" id="IPR001509">
    <property type="entry name" value="Epimerase_deHydtase"/>
</dbReference>
<dbReference type="SUPFAM" id="SSF51735">
    <property type="entry name" value="NAD(P)-binding Rossmann-fold domains"/>
    <property type="match status" value="1"/>
</dbReference>
<organism evidence="3 4">
    <name type="scientific">Maribacter ulvicola</name>
    <dbReference type="NCBI Taxonomy" id="228959"/>
    <lineage>
        <taxon>Bacteria</taxon>
        <taxon>Pseudomonadati</taxon>
        <taxon>Bacteroidota</taxon>
        <taxon>Flavobacteriia</taxon>
        <taxon>Flavobacteriales</taxon>
        <taxon>Flavobacteriaceae</taxon>
        <taxon>Maribacter</taxon>
    </lineage>
</organism>
<evidence type="ECO:0000313" key="4">
    <source>
        <dbReference type="Proteomes" id="UP000186953"/>
    </source>
</evidence>
<sequence length="225" mass="24990">MAKGLNVIITGSTGMVGRSTLNECLVNDKIAEILVINRRPVGIMHPKLKEIIHLDFSDFSSLENELPQYDACFHCMGVSSVGKNEAEFTKYTYDVTKSLVDTCYAANPDMVFNYVSGAGTDASAKGKIMWARVKGKTENYVLNKGFKDAYMFRLGALLPEGDVSSGTSWYKYIYSIMKPFYPIMKKLKSVTTSSKFGKAMINSIAANQDLKYLEGVDINYLATKE</sequence>
<dbReference type="GO" id="GO:0016020">
    <property type="term" value="C:membrane"/>
    <property type="evidence" value="ECO:0007669"/>
    <property type="project" value="UniProtKB-SubCell"/>
</dbReference>
<dbReference type="RefSeq" id="WP_076548272.1">
    <property type="nucleotide sequence ID" value="NZ_FTMA01000002.1"/>
</dbReference>
<feature type="domain" description="NAD-dependent epimerase/dehydratase" evidence="2">
    <location>
        <begin position="7"/>
        <end position="116"/>
    </location>
</feature>
<dbReference type="PANTHER" id="PTHR14097:SF8">
    <property type="entry name" value="NAD(P)-BINDING DOMAIN-CONTAINING PROTEIN"/>
    <property type="match status" value="1"/>
</dbReference>
<protein>
    <submittedName>
        <fullName evidence="3">NAD dependent epimerase/dehydratase family protein</fullName>
    </submittedName>
</protein>
<dbReference type="PANTHER" id="PTHR14097">
    <property type="entry name" value="OXIDOREDUCTASE HTATIP2"/>
    <property type="match status" value="1"/>
</dbReference>
<dbReference type="OrthoDB" id="9798632at2"/>
<dbReference type="Pfam" id="PF01370">
    <property type="entry name" value="Epimerase"/>
    <property type="match status" value="1"/>
</dbReference>
<evidence type="ECO:0000259" key="2">
    <source>
        <dbReference type="Pfam" id="PF01370"/>
    </source>
</evidence>
<dbReference type="InterPro" id="IPR036291">
    <property type="entry name" value="NAD(P)-bd_dom_sf"/>
</dbReference>
<evidence type="ECO:0000313" key="3">
    <source>
        <dbReference type="EMBL" id="SIQ63890.1"/>
    </source>
</evidence>
<gene>
    <name evidence="3" type="ORF">SAMN05421797_102310</name>
</gene>
<dbReference type="STRING" id="228959.SAMN05421797_102310"/>